<evidence type="ECO:0000256" key="1">
    <source>
        <dbReference type="SAM" id="Phobius"/>
    </source>
</evidence>
<feature type="transmembrane region" description="Helical" evidence="1">
    <location>
        <begin position="88"/>
        <end position="104"/>
    </location>
</feature>
<evidence type="ECO:0000313" key="2">
    <source>
        <dbReference type="EMBL" id="PIZ44804.1"/>
    </source>
</evidence>
<name>A0A2M7TFZ3_UNCKA</name>
<feature type="transmembrane region" description="Helical" evidence="1">
    <location>
        <begin position="44"/>
        <end position="67"/>
    </location>
</feature>
<dbReference type="Proteomes" id="UP000228920">
    <property type="component" value="Unassembled WGS sequence"/>
</dbReference>
<feature type="transmembrane region" description="Helical" evidence="1">
    <location>
        <begin position="7"/>
        <end position="24"/>
    </location>
</feature>
<dbReference type="AlphaFoldDB" id="A0A2M7TFZ3"/>
<evidence type="ECO:0000313" key="3">
    <source>
        <dbReference type="Proteomes" id="UP000228920"/>
    </source>
</evidence>
<feature type="transmembrane region" description="Helical" evidence="1">
    <location>
        <begin position="110"/>
        <end position="126"/>
    </location>
</feature>
<proteinExistence type="predicted"/>
<protein>
    <submittedName>
        <fullName evidence="2">Uncharacterized protein</fullName>
    </submittedName>
</protein>
<comment type="caution">
    <text evidence="2">The sequence shown here is derived from an EMBL/GenBank/DDBJ whole genome shotgun (WGS) entry which is preliminary data.</text>
</comment>
<sequence length="127" mass="13959">MQKFHLTLVLTFSISSAIILYILTNISPYTDNNTSSVASVKTGLVMLVLFLLVLAVASLFSLVTYPIRVFLSPYIDRRFHVRKGLKQGGWLGAAVASIILLSVTNTFNPITAGITLALLLVLEIWFT</sequence>
<keyword evidence="1" id="KW-0472">Membrane</keyword>
<organism evidence="2 3">
    <name type="scientific">candidate division WWE3 bacterium CG_4_10_14_0_2_um_filter_41_14</name>
    <dbReference type="NCBI Taxonomy" id="1975072"/>
    <lineage>
        <taxon>Bacteria</taxon>
        <taxon>Katanobacteria</taxon>
    </lineage>
</organism>
<keyword evidence="1" id="KW-0812">Transmembrane</keyword>
<accession>A0A2M7TFZ3</accession>
<reference evidence="3" key="1">
    <citation type="submission" date="2017-09" db="EMBL/GenBank/DDBJ databases">
        <title>Depth-based differentiation of microbial function through sediment-hosted aquifers and enrichment of novel symbionts in the deep terrestrial subsurface.</title>
        <authorList>
            <person name="Probst A.J."/>
            <person name="Ladd B."/>
            <person name="Jarett J.K."/>
            <person name="Geller-Mcgrath D.E."/>
            <person name="Sieber C.M.K."/>
            <person name="Emerson J.B."/>
            <person name="Anantharaman K."/>
            <person name="Thomas B.C."/>
            <person name="Malmstrom R."/>
            <person name="Stieglmeier M."/>
            <person name="Klingl A."/>
            <person name="Woyke T."/>
            <person name="Ryan C.M."/>
            <person name="Banfield J.F."/>
        </authorList>
    </citation>
    <scope>NUCLEOTIDE SEQUENCE [LARGE SCALE GENOMIC DNA]</scope>
</reference>
<gene>
    <name evidence="2" type="ORF">COY32_05990</name>
</gene>
<keyword evidence="1" id="KW-1133">Transmembrane helix</keyword>
<dbReference type="EMBL" id="PFNL01000163">
    <property type="protein sequence ID" value="PIZ44804.1"/>
    <property type="molecule type" value="Genomic_DNA"/>
</dbReference>